<evidence type="ECO:0000259" key="1">
    <source>
        <dbReference type="Pfam" id="PF23477"/>
    </source>
</evidence>
<protein>
    <recommendedName>
        <fullName evidence="1">CxxC-x17-CxxC domain-containing protein</fullName>
    </recommendedName>
</protein>
<dbReference type="InterPro" id="IPR026363">
    <property type="entry name" value="CxxC-x17-CxxC_dom"/>
</dbReference>
<reference evidence="2" key="2">
    <citation type="submission" date="2020-06" db="EMBL/GenBank/DDBJ databases">
        <authorList>
            <person name="Wang Y."/>
        </authorList>
    </citation>
    <scope>NUCLEOTIDE SEQUENCE</scope>
    <source>
        <strain evidence="3">T1C4</strain>
        <strain evidence="2">T1L11</strain>
    </source>
</reference>
<sequence length="47" mass="5580">MGYSSDRPREMFDAKCGDCGNDCQIPFKPKEDRPVYCNECFQKHRNY</sequence>
<proteinExistence type="predicted"/>
<accession>A0A7K4MIT4</accession>
<dbReference type="Proteomes" id="UP000559282">
    <property type="component" value="Unassembled WGS sequence"/>
</dbReference>
<organism evidence="2 5">
    <name type="scientific">Marine Group I thaumarchaeote</name>
    <dbReference type="NCBI Taxonomy" id="2511932"/>
    <lineage>
        <taxon>Archaea</taxon>
        <taxon>Nitrososphaerota</taxon>
        <taxon>Marine Group I</taxon>
    </lineage>
</organism>
<reference evidence="4 5" key="1">
    <citation type="journal article" date="2019" name="Environ. Microbiol.">
        <title>Genomics insights into ecotype formation of ammonia-oxidizing archaea in the deep ocean.</title>
        <authorList>
            <person name="Wang Y."/>
            <person name="Huang J.M."/>
            <person name="Cui G.J."/>
            <person name="Nunoura T."/>
            <person name="Takaki Y."/>
            <person name="Li W.L."/>
            <person name="Li J."/>
            <person name="Gao Z.M."/>
            <person name="Takai K."/>
            <person name="Zhang A.Q."/>
            <person name="Stepanauskas R."/>
        </authorList>
    </citation>
    <scope>NUCLEOTIDE SEQUENCE [LARGE SCALE GENOMIC DNA]</scope>
    <source>
        <strain evidence="3 4">T1C4</strain>
        <strain evidence="2 5">T1L11</strain>
    </source>
</reference>
<comment type="caution">
    <text evidence="2">The sequence shown here is derived from an EMBL/GenBank/DDBJ whole genome shotgun (WGS) entry which is preliminary data.</text>
</comment>
<evidence type="ECO:0000313" key="4">
    <source>
        <dbReference type="Proteomes" id="UP000559282"/>
    </source>
</evidence>
<evidence type="ECO:0000313" key="5">
    <source>
        <dbReference type="Proteomes" id="UP000563820"/>
    </source>
</evidence>
<dbReference type="EMBL" id="JACATF010000025">
    <property type="protein sequence ID" value="NWK07928.1"/>
    <property type="molecule type" value="Genomic_DNA"/>
</dbReference>
<evidence type="ECO:0000313" key="2">
    <source>
        <dbReference type="EMBL" id="NWJ29109.1"/>
    </source>
</evidence>
<dbReference type="AlphaFoldDB" id="A0A7K4MIT4"/>
<evidence type="ECO:0000313" key="3">
    <source>
        <dbReference type="EMBL" id="NWK07928.1"/>
    </source>
</evidence>
<dbReference type="Pfam" id="PF23477">
    <property type="entry name" value="zf_Tbcl_2"/>
    <property type="match status" value="1"/>
</dbReference>
<dbReference type="EMBL" id="JACATE010000013">
    <property type="protein sequence ID" value="NWJ29109.1"/>
    <property type="molecule type" value="Genomic_DNA"/>
</dbReference>
<feature type="domain" description="CxxC-x17-CxxC" evidence="1">
    <location>
        <begin position="9"/>
        <end position="45"/>
    </location>
</feature>
<dbReference type="Proteomes" id="UP000563820">
    <property type="component" value="Unassembled WGS sequence"/>
</dbReference>
<name>A0A7K4MIT4_9ARCH</name>
<gene>
    <name evidence="3" type="ORF">HX847_05930</name>
    <name evidence="2" type="ORF">HX848_06995</name>
</gene>
<dbReference type="NCBIfam" id="TIGR04272">
    <property type="entry name" value="cxxc_cxxc_Mbark"/>
    <property type="match status" value="1"/>
</dbReference>